<reference evidence="3" key="1">
    <citation type="submission" date="2016-07" db="EMBL/GenBank/DDBJ databases">
        <title>Nontailed viruses are major unrecognized killers of bacteria in the ocean.</title>
        <authorList>
            <person name="Kauffman K."/>
            <person name="Hussain F."/>
            <person name="Yang J."/>
            <person name="Arevalo P."/>
            <person name="Brown J."/>
            <person name="Cutler M."/>
            <person name="Kelly L."/>
            <person name="Polz M.F."/>
        </authorList>
    </citation>
    <scope>NUCLEOTIDE SEQUENCE [LARGE SCALE GENOMIC DNA]</scope>
    <source>
        <strain evidence="3">10N.261.48.A1</strain>
    </source>
</reference>
<reference evidence="2 4" key="4">
    <citation type="submission" date="2019-04" db="EMBL/GenBank/DDBJ databases">
        <title>A reverse ecology approach based on a biological definition of microbial populations.</title>
        <authorList>
            <person name="Arevalo P."/>
            <person name="Vaninsberghe D."/>
            <person name="Elsherbini J."/>
            <person name="Gore J."/>
            <person name="Polz M."/>
        </authorList>
    </citation>
    <scope>NUCLEOTIDE SEQUENCE [LARGE SCALE GENOMIC DNA]</scope>
    <source>
        <strain evidence="2 4">10N.222.48.A1</strain>
    </source>
</reference>
<organism evidence="2 4">
    <name type="scientific">Vibrio lentus</name>
    <dbReference type="NCBI Taxonomy" id="136468"/>
    <lineage>
        <taxon>Bacteria</taxon>
        <taxon>Pseudomonadati</taxon>
        <taxon>Pseudomonadota</taxon>
        <taxon>Gammaproteobacteria</taxon>
        <taxon>Vibrionales</taxon>
        <taxon>Vibrionaceae</taxon>
        <taxon>Vibrio</taxon>
    </lineage>
</organism>
<accession>A0A4U2AII6</accession>
<dbReference type="Proteomes" id="UP000235554">
    <property type="component" value="Unassembled WGS sequence"/>
</dbReference>
<proteinExistence type="predicted"/>
<dbReference type="EMBL" id="MCZJ01000013">
    <property type="protein sequence ID" value="PMM59225.1"/>
    <property type="molecule type" value="Genomic_DNA"/>
</dbReference>
<dbReference type="EMBL" id="SYVO01000079">
    <property type="protein sequence ID" value="TKG04608.1"/>
    <property type="molecule type" value="Genomic_DNA"/>
</dbReference>
<protein>
    <submittedName>
        <fullName evidence="2">Uncharacterized protein</fullName>
    </submittedName>
</protein>
<reference evidence="1" key="3">
    <citation type="journal article" date="2018" name="Nature">
        <title>A major lineage of non-tailed dsDNA viruses as unrecognized killers of marine bacteria.</title>
        <authorList>
            <person name="Kauffman K.M."/>
            <person name="Hussain F.A."/>
            <person name="Yang J."/>
            <person name="Arevalo P."/>
            <person name="Brown J.M."/>
            <person name="Chang W.K."/>
            <person name="VanInsberghe D."/>
            <person name="Elsherbini J."/>
            <person name="Sharma R.S."/>
            <person name="Cutler M.B."/>
            <person name="Kelly L."/>
            <person name="Polz M.F."/>
        </authorList>
    </citation>
    <scope>NUCLEOTIDE SEQUENCE</scope>
    <source>
        <strain evidence="1">10N.261.48.A1</strain>
    </source>
</reference>
<evidence type="ECO:0000313" key="4">
    <source>
        <dbReference type="Proteomes" id="UP000305840"/>
    </source>
</evidence>
<sequence>MNFKRPLIIILAILAVPYINATGGKFSIYSGHTQQHAETHLQFNHGLYSSVQFLPYEVVRKGYGIYAVLNDTVFMLALDRDYEFVNRHLDDSEVLELDAIQHLSRINVAQLSLDKDTIYMRKRLENEKIEDIQFKGDLGFW</sequence>
<gene>
    <name evidence="1" type="ORF">BCT50_07265</name>
    <name evidence="2" type="ORF">FCV91_19595</name>
</gene>
<comment type="caution">
    <text evidence="2">The sequence shown here is derived from an EMBL/GenBank/DDBJ whole genome shotgun (WGS) entry which is preliminary data.</text>
</comment>
<evidence type="ECO:0000313" key="2">
    <source>
        <dbReference type="EMBL" id="TKG04608.1"/>
    </source>
</evidence>
<dbReference type="Proteomes" id="UP000305840">
    <property type="component" value="Unassembled WGS sequence"/>
</dbReference>
<reference evidence="1" key="2">
    <citation type="submission" date="2016-07" db="EMBL/GenBank/DDBJ databases">
        <authorList>
            <person name="Kauffman K."/>
            <person name="Arevalo P."/>
            <person name="Polz M.F."/>
        </authorList>
    </citation>
    <scope>NUCLEOTIDE SEQUENCE</scope>
    <source>
        <strain evidence="1">10N.261.48.A1</strain>
    </source>
</reference>
<dbReference type="RefSeq" id="WP_065112224.1">
    <property type="nucleotide sequence ID" value="NZ_JAJGZO010000011.1"/>
</dbReference>
<evidence type="ECO:0000313" key="1">
    <source>
        <dbReference type="EMBL" id="PMM59225.1"/>
    </source>
</evidence>
<name>A0A4U2AII6_9VIBR</name>
<evidence type="ECO:0000313" key="3">
    <source>
        <dbReference type="Proteomes" id="UP000235554"/>
    </source>
</evidence>
<dbReference type="AlphaFoldDB" id="A0A4U2AII6"/>